<comment type="caution">
    <text evidence="1">The sequence shown here is derived from an EMBL/GenBank/DDBJ whole genome shotgun (WGS) entry which is preliminary data.</text>
</comment>
<organism evidence="1">
    <name type="scientific">marine sediment metagenome</name>
    <dbReference type="NCBI Taxonomy" id="412755"/>
    <lineage>
        <taxon>unclassified sequences</taxon>
        <taxon>metagenomes</taxon>
        <taxon>ecological metagenomes</taxon>
    </lineage>
</organism>
<gene>
    <name evidence="1" type="ORF">S03H2_36664</name>
</gene>
<sequence length="63" mass="6658">MPAVLVAGLVLGAVLEGAALADGILVPISRRRASPLVPPAIRYHKVKVDINGRFATTHVDQVF</sequence>
<protein>
    <submittedName>
        <fullName evidence="1">Uncharacterized protein</fullName>
    </submittedName>
</protein>
<dbReference type="EMBL" id="BARU01022513">
    <property type="protein sequence ID" value="GAH57683.1"/>
    <property type="molecule type" value="Genomic_DNA"/>
</dbReference>
<dbReference type="AlphaFoldDB" id="X1IJE2"/>
<proteinExistence type="predicted"/>
<reference evidence="1" key="1">
    <citation type="journal article" date="2014" name="Front. Microbiol.">
        <title>High frequency of phylogenetically diverse reductive dehalogenase-homologous genes in deep subseafloor sedimentary metagenomes.</title>
        <authorList>
            <person name="Kawai M."/>
            <person name="Futagami T."/>
            <person name="Toyoda A."/>
            <person name="Takaki Y."/>
            <person name="Nishi S."/>
            <person name="Hori S."/>
            <person name="Arai W."/>
            <person name="Tsubouchi T."/>
            <person name="Morono Y."/>
            <person name="Uchiyama I."/>
            <person name="Ito T."/>
            <person name="Fujiyama A."/>
            <person name="Inagaki F."/>
            <person name="Takami H."/>
        </authorList>
    </citation>
    <scope>NUCLEOTIDE SEQUENCE</scope>
    <source>
        <strain evidence="1">Expedition CK06-06</strain>
    </source>
</reference>
<feature type="non-terminal residue" evidence="1">
    <location>
        <position position="63"/>
    </location>
</feature>
<name>X1IJE2_9ZZZZ</name>
<accession>X1IJE2</accession>
<evidence type="ECO:0000313" key="1">
    <source>
        <dbReference type="EMBL" id="GAH57683.1"/>
    </source>
</evidence>